<protein>
    <submittedName>
        <fullName evidence="1">Uncharacterized protein</fullName>
    </submittedName>
</protein>
<keyword evidence="2" id="KW-1185">Reference proteome</keyword>
<evidence type="ECO:0000313" key="2">
    <source>
        <dbReference type="Proteomes" id="UP000193391"/>
    </source>
</evidence>
<proteinExistence type="predicted"/>
<reference evidence="1 2" key="1">
    <citation type="submission" date="2014-03" db="EMBL/GenBank/DDBJ databases">
        <title>The draft genome sequence of Thalassospira mesophila JCM 18969.</title>
        <authorList>
            <person name="Lai Q."/>
            <person name="Shao Z."/>
        </authorList>
    </citation>
    <scope>NUCLEOTIDE SEQUENCE [LARGE SCALE GENOMIC DNA]</scope>
    <source>
        <strain evidence="1 2">JCM 18969</strain>
    </source>
</reference>
<comment type="caution">
    <text evidence="1">The sequence shown here is derived from an EMBL/GenBank/DDBJ whole genome shotgun (WGS) entry which is preliminary data.</text>
</comment>
<name>A0A1Y2KW22_9PROT</name>
<gene>
    <name evidence="1" type="ORF">TMES_18880</name>
</gene>
<evidence type="ECO:0000313" key="1">
    <source>
        <dbReference type="EMBL" id="OSQ36133.1"/>
    </source>
</evidence>
<organism evidence="1 2">
    <name type="scientific">Thalassospira mesophila</name>
    <dbReference type="NCBI Taxonomy" id="1293891"/>
    <lineage>
        <taxon>Bacteria</taxon>
        <taxon>Pseudomonadati</taxon>
        <taxon>Pseudomonadota</taxon>
        <taxon>Alphaproteobacteria</taxon>
        <taxon>Rhodospirillales</taxon>
        <taxon>Thalassospiraceae</taxon>
        <taxon>Thalassospira</taxon>
    </lineage>
</organism>
<dbReference type="Proteomes" id="UP000193391">
    <property type="component" value="Unassembled WGS sequence"/>
</dbReference>
<dbReference type="STRING" id="1293891.TMES_18880"/>
<accession>A0A1Y2KW22</accession>
<dbReference type="EMBL" id="JFKA01000012">
    <property type="protein sequence ID" value="OSQ36133.1"/>
    <property type="molecule type" value="Genomic_DNA"/>
</dbReference>
<dbReference type="AlphaFoldDB" id="A0A1Y2KW22"/>
<sequence>MHAFRLGKALLQVSATIPRYGLPSLNHKAISPALEMLHCFNNYAKNAARATKSYIKDSLSADYSLEQVSEKSLYEIIDLAMGHIPLAKPYVLPLHNKNAILLPNPRPIW</sequence>